<keyword evidence="9" id="KW-1185">Reference proteome</keyword>
<keyword evidence="4" id="KW-0804">Transcription</keyword>
<protein>
    <recommendedName>
        <fullName evidence="7">Zn(2)-C6 fungal-type domain-containing protein</fullName>
    </recommendedName>
</protein>
<evidence type="ECO:0000256" key="5">
    <source>
        <dbReference type="ARBA" id="ARBA00023242"/>
    </source>
</evidence>
<evidence type="ECO:0000256" key="3">
    <source>
        <dbReference type="ARBA" id="ARBA00023015"/>
    </source>
</evidence>
<dbReference type="CDD" id="cd00067">
    <property type="entry name" value="GAL4"/>
    <property type="match status" value="1"/>
</dbReference>
<evidence type="ECO:0000256" key="4">
    <source>
        <dbReference type="ARBA" id="ARBA00023163"/>
    </source>
</evidence>
<comment type="caution">
    <text evidence="8">The sequence shown here is derived from an EMBL/GenBank/DDBJ whole genome shotgun (WGS) entry which is preliminary data.</text>
</comment>
<dbReference type="PROSITE" id="PS50048">
    <property type="entry name" value="ZN2_CY6_FUNGAL_2"/>
    <property type="match status" value="1"/>
</dbReference>
<dbReference type="InterPro" id="IPR001138">
    <property type="entry name" value="Zn2Cys6_DnaBD"/>
</dbReference>
<dbReference type="Proteomes" id="UP000714275">
    <property type="component" value="Unassembled WGS sequence"/>
</dbReference>
<accession>A0A9P6ZUW1</accession>
<evidence type="ECO:0000256" key="1">
    <source>
        <dbReference type="ARBA" id="ARBA00004123"/>
    </source>
</evidence>
<sequence length="374" mass="41608">MDGFQFIIESPQETQGHKKRPRLVTSCDNCRLKKIKCLQSSPETQCEACKAAKIPCKFRDRERYFAERSRAIAGPSSASPYHGSSSRAPTTVPESSERSNSSSTNEYDTPASTGYTPSSQGYANSMSRSSSYSPPGTASTDHGRYQTYPDHSRPPTNHRHTATADDHTRRYGTPGPGQALGRPHPTSGGYRPTQVFDPMHPQMPQRSWMPHFIQIFISQLGSQCAFMTYDDLYEKFRHQTLSPLLSNCIAALGARFSDIPDVVARGPHNVADIFCENAKEMLSAALNQPSLDVLHAVITLAWTEYKTGRLLGFRQYGDLAMRTAMAIGLSEESTRQMSPYDSYQNRLRLTWQSVSQLYASSACEFSGLLCFKPS</sequence>
<dbReference type="InterPro" id="IPR007219">
    <property type="entry name" value="XnlR_reg_dom"/>
</dbReference>
<feature type="compositionally biased region" description="Low complexity" evidence="6">
    <location>
        <begin position="73"/>
        <end position="86"/>
    </location>
</feature>
<comment type="subcellular location">
    <subcellularLocation>
        <location evidence="1">Nucleus</location>
    </subcellularLocation>
</comment>
<dbReference type="GO" id="GO:0008270">
    <property type="term" value="F:zinc ion binding"/>
    <property type="evidence" value="ECO:0007669"/>
    <property type="project" value="InterPro"/>
</dbReference>
<feature type="compositionally biased region" description="Polar residues" evidence="6">
    <location>
        <begin position="110"/>
        <end position="120"/>
    </location>
</feature>
<feature type="domain" description="Zn(2)-C6 fungal-type" evidence="7">
    <location>
        <begin position="26"/>
        <end position="58"/>
    </location>
</feature>
<reference evidence="8" key="1">
    <citation type="journal article" date="2020" name="New Phytol.">
        <title>Comparative genomics reveals dynamic genome evolution in host specialist ectomycorrhizal fungi.</title>
        <authorList>
            <person name="Lofgren L.A."/>
            <person name="Nguyen N.H."/>
            <person name="Vilgalys R."/>
            <person name="Ruytinx J."/>
            <person name="Liao H.L."/>
            <person name="Branco S."/>
            <person name="Kuo A."/>
            <person name="LaButti K."/>
            <person name="Lipzen A."/>
            <person name="Andreopoulos W."/>
            <person name="Pangilinan J."/>
            <person name="Riley R."/>
            <person name="Hundley H."/>
            <person name="Na H."/>
            <person name="Barry K."/>
            <person name="Grigoriev I.V."/>
            <person name="Stajich J.E."/>
            <person name="Kennedy P.G."/>
        </authorList>
    </citation>
    <scope>NUCLEOTIDE SEQUENCE</scope>
    <source>
        <strain evidence="8">DOB743</strain>
    </source>
</reference>
<keyword evidence="5" id="KW-0539">Nucleus</keyword>
<evidence type="ECO:0000256" key="6">
    <source>
        <dbReference type="SAM" id="MobiDB-lite"/>
    </source>
</evidence>
<keyword evidence="2" id="KW-0479">Metal-binding</keyword>
<dbReference type="CDD" id="cd12148">
    <property type="entry name" value="fungal_TF_MHR"/>
    <property type="match status" value="1"/>
</dbReference>
<feature type="region of interest" description="Disordered" evidence="6">
    <location>
        <begin position="70"/>
        <end position="202"/>
    </location>
</feature>
<dbReference type="PANTHER" id="PTHR47338:SF5">
    <property type="entry name" value="ZN(II)2CYS6 TRANSCRIPTION FACTOR (EUROFUNG)"/>
    <property type="match status" value="1"/>
</dbReference>
<evidence type="ECO:0000256" key="2">
    <source>
        <dbReference type="ARBA" id="ARBA00022723"/>
    </source>
</evidence>
<evidence type="ECO:0000313" key="9">
    <source>
        <dbReference type="Proteomes" id="UP000714275"/>
    </source>
</evidence>
<evidence type="ECO:0000259" key="7">
    <source>
        <dbReference type="PROSITE" id="PS50048"/>
    </source>
</evidence>
<dbReference type="PROSITE" id="PS00463">
    <property type="entry name" value="ZN2_CY6_FUNGAL_1"/>
    <property type="match status" value="1"/>
</dbReference>
<evidence type="ECO:0000313" key="8">
    <source>
        <dbReference type="EMBL" id="KAG1777097.1"/>
    </source>
</evidence>
<dbReference type="AlphaFoldDB" id="A0A9P6ZUW1"/>
<dbReference type="GO" id="GO:0000981">
    <property type="term" value="F:DNA-binding transcription factor activity, RNA polymerase II-specific"/>
    <property type="evidence" value="ECO:0007669"/>
    <property type="project" value="InterPro"/>
</dbReference>
<dbReference type="EMBL" id="JABBWD010000023">
    <property type="protein sequence ID" value="KAG1777097.1"/>
    <property type="molecule type" value="Genomic_DNA"/>
</dbReference>
<proteinExistence type="predicted"/>
<dbReference type="PANTHER" id="PTHR47338">
    <property type="entry name" value="ZN(II)2CYS6 TRANSCRIPTION FACTOR (EUROFUNG)-RELATED"/>
    <property type="match status" value="1"/>
</dbReference>
<dbReference type="Gene3D" id="4.10.240.10">
    <property type="entry name" value="Zn(2)-C6 fungal-type DNA-binding domain"/>
    <property type="match status" value="1"/>
</dbReference>
<dbReference type="GO" id="GO:0005634">
    <property type="term" value="C:nucleus"/>
    <property type="evidence" value="ECO:0007669"/>
    <property type="project" value="UniProtKB-SubCell"/>
</dbReference>
<dbReference type="InterPro" id="IPR036864">
    <property type="entry name" value="Zn2-C6_fun-type_DNA-bd_sf"/>
</dbReference>
<dbReference type="Pfam" id="PF04082">
    <property type="entry name" value="Fungal_trans"/>
    <property type="match status" value="1"/>
</dbReference>
<keyword evidence="3" id="KW-0805">Transcription regulation</keyword>
<dbReference type="Pfam" id="PF00172">
    <property type="entry name" value="Zn_clus"/>
    <property type="match status" value="1"/>
</dbReference>
<organism evidence="8 9">
    <name type="scientific">Suillus placidus</name>
    <dbReference type="NCBI Taxonomy" id="48579"/>
    <lineage>
        <taxon>Eukaryota</taxon>
        <taxon>Fungi</taxon>
        <taxon>Dikarya</taxon>
        <taxon>Basidiomycota</taxon>
        <taxon>Agaricomycotina</taxon>
        <taxon>Agaricomycetes</taxon>
        <taxon>Agaricomycetidae</taxon>
        <taxon>Boletales</taxon>
        <taxon>Suillineae</taxon>
        <taxon>Suillaceae</taxon>
        <taxon>Suillus</taxon>
    </lineage>
</organism>
<name>A0A9P6ZUW1_9AGAM</name>
<dbReference type="SUPFAM" id="SSF57701">
    <property type="entry name" value="Zn2/Cys6 DNA-binding domain"/>
    <property type="match status" value="1"/>
</dbReference>
<dbReference type="InterPro" id="IPR050815">
    <property type="entry name" value="TF_fung"/>
</dbReference>
<dbReference type="SMART" id="SM00066">
    <property type="entry name" value="GAL4"/>
    <property type="match status" value="1"/>
</dbReference>
<gene>
    <name evidence="8" type="ORF">EV702DRAFT_970544</name>
</gene>
<feature type="compositionally biased region" description="Low complexity" evidence="6">
    <location>
        <begin position="121"/>
        <end position="140"/>
    </location>
</feature>
<dbReference type="OrthoDB" id="2428527at2759"/>